<dbReference type="EMBL" id="JAINWA010000003">
    <property type="protein sequence ID" value="MCD1655347.1"/>
    <property type="molecule type" value="Genomic_DNA"/>
</dbReference>
<dbReference type="Proteomes" id="UP001198163">
    <property type="component" value="Unassembled WGS sequence"/>
</dbReference>
<evidence type="ECO:0000313" key="3">
    <source>
        <dbReference type="Proteomes" id="UP001198163"/>
    </source>
</evidence>
<organism evidence="2 3">
    <name type="scientific">Teretinema zuelzerae</name>
    <dbReference type="NCBI Taxonomy" id="156"/>
    <lineage>
        <taxon>Bacteria</taxon>
        <taxon>Pseudomonadati</taxon>
        <taxon>Spirochaetota</taxon>
        <taxon>Spirochaetia</taxon>
        <taxon>Spirochaetales</taxon>
        <taxon>Treponemataceae</taxon>
        <taxon>Teretinema</taxon>
    </lineage>
</organism>
<sequence length="269" mass="29372">MRYSVGKRPVSALLAILFAAFFSAAAWSDPPPRADGSFVLAVGDEQWAGIQTWTGPDSFSGLYASFLEALCGKMGWTPAFEPLPWARAQKSVELGGADAFIAIATPGRLEYAAASDSAVFTLFFTIYYAKDHPREAEIKSLKTLEDVLASGFSTVSNRGNGWHIENVEKLGIPTSWVSDDTTMLRFLAARRADLIIDTPVSMHSKLAALGIENRILSTGVHIGETRLVLLLGKKSPHYPDWPRINSAVTEIVRSPSWRSLLKDLTGLDE</sequence>
<reference evidence="2" key="1">
    <citation type="submission" date="2021-08" db="EMBL/GenBank/DDBJ databases">
        <title>Comparative analyses of Brucepasteria parasyntrophica and Teretinema zuelzerae.</title>
        <authorList>
            <person name="Song Y."/>
            <person name="Brune A."/>
        </authorList>
    </citation>
    <scope>NUCLEOTIDE SEQUENCE</scope>
    <source>
        <strain evidence="2">DSM 1903</strain>
    </source>
</reference>
<accession>A0AAE3JIL7</accession>
<dbReference type="Gene3D" id="3.40.190.10">
    <property type="entry name" value="Periplasmic binding protein-like II"/>
    <property type="match status" value="2"/>
</dbReference>
<keyword evidence="1" id="KW-0732">Signal</keyword>
<keyword evidence="3" id="KW-1185">Reference proteome</keyword>
<name>A0AAE3JIL7_9SPIR</name>
<gene>
    <name evidence="2" type="ORF">K7J14_11645</name>
</gene>
<dbReference type="SUPFAM" id="SSF53850">
    <property type="entry name" value="Periplasmic binding protein-like II"/>
    <property type="match status" value="1"/>
</dbReference>
<evidence type="ECO:0000313" key="2">
    <source>
        <dbReference type="EMBL" id="MCD1655347.1"/>
    </source>
</evidence>
<proteinExistence type="predicted"/>
<feature type="chain" id="PRO_5041947709" evidence="1">
    <location>
        <begin position="29"/>
        <end position="269"/>
    </location>
</feature>
<protein>
    <submittedName>
        <fullName evidence="2">Transporter substrate-binding domain-containing protein</fullName>
    </submittedName>
</protein>
<comment type="caution">
    <text evidence="2">The sequence shown here is derived from an EMBL/GenBank/DDBJ whole genome shotgun (WGS) entry which is preliminary data.</text>
</comment>
<feature type="signal peptide" evidence="1">
    <location>
        <begin position="1"/>
        <end position="28"/>
    </location>
</feature>
<evidence type="ECO:0000256" key="1">
    <source>
        <dbReference type="SAM" id="SignalP"/>
    </source>
</evidence>
<dbReference type="RefSeq" id="WP_230756375.1">
    <property type="nucleotide sequence ID" value="NZ_JAINWA010000003.1"/>
</dbReference>
<dbReference type="AlphaFoldDB" id="A0AAE3JIL7"/>